<evidence type="ECO:0000256" key="10">
    <source>
        <dbReference type="ARBA" id="ARBA00023002"/>
    </source>
</evidence>
<evidence type="ECO:0000256" key="2">
    <source>
        <dbReference type="ARBA" id="ARBA00004882"/>
    </source>
</evidence>
<keyword evidence="9 12" id="KW-0521">NADP</keyword>
<dbReference type="GO" id="GO:0009231">
    <property type="term" value="P:riboflavin biosynthetic process"/>
    <property type="evidence" value="ECO:0007669"/>
    <property type="project" value="UniProtKB-UniPathway"/>
</dbReference>
<keyword evidence="12" id="KW-0378">Hydrolase</keyword>
<dbReference type="AlphaFoldDB" id="A0A212R2W9"/>
<feature type="binding site" evidence="15">
    <location>
        <position position="85"/>
    </location>
    <ligand>
        <name>Zn(2+)</name>
        <dbReference type="ChEBI" id="CHEBI:29105"/>
        <note>catalytic</note>
    </ligand>
</feature>
<comment type="catalytic activity">
    <reaction evidence="12">
        <text>5-amino-6-(5-phospho-D-ribitylamino)uracil + NADP(+) = 5-amino-6-(5-phospho-D-ribosylamino)uracil + NADPH + H(+)</text>
        <dbReference type="Rhea" id="RHEA:17845"/>
        <dbReference type="ChEBI" id="CHEBI:15378"/>
        <dbReference type="ChEBI" id="CHEBI:57783"/>
        <dbReference type="ChEBI" id="CHEBI:58349"/>
        <dbReference type="ChEBI" id="CHEBI:58421"/>
        <dbReference type="ChEBI" id="CHEBI:58453"/>
        <dbReference type="EC" id="1.1.1.193"/>
    </reaction>
</comment>
<feature type="binding site" evidence="14">
    <location>
        <position position="197"/>
    </location>
    <ligand>
        <name>NADP(+)</name>
        <dbReference type="ChEBI" id="CHEBI:58349"/>
    </ligand>
</feature>
<comment type="similarity">
    <text evidence="5 12">In the C-terminal section; belongs to the HTP reductase family.</text>
</comment>
<dbReference type="InterPro" id="IPR050765">
    <property type="entry name" value="Riboflavin_Biosynth_HTPR"/>
</dbReference>
<dbReference type="Proteomes" id="UP000197065">
    <property type="component" value="Unassembled WGS sequence"/>
</dbReference>
<dbReference type="EC" id="1.1.1.193" evidence="12"/>
<dbReference type="EC" id="3.5.4.26" evidence="12"/>
<feature type="binding site" evidence="14">
    <location>
        <position position="169"/>
    </location>
    <ligand>
        <name>NADP(+)</name>
        <dbReference type="ChEBI" id="CHEBI:58349"/>
    </ligand>
</feature>
<name>A0A212R2W9_9PROT</name>
<dbReference type="Pfam" id="PF01872">
    <property type="entry name" value="RibD_C"/>
    <property type="match status" value="1"/>
</dbReference>
<dbReference type="EMBL" id="FYEH01000005">
    <property type="protein sequence ID" value="SNB66352.1"/>
    <property type="molecule type" value="Genomic_DNA"/>
</dbReference>
<evidence type="ECO:0000313" key="18">
    <source>
        <dbReference type="Proteomes" id="UP000197065"/>
    </source>
</evidence>
<dbReference type="InterPro" id="IPR016193">
    <property type="entry name" value="Cytidine_deaminase-like"/>
</dbReference>
<dbReference type="InterPro" id="IPR024072">
    <property type="entry name" value="DHFR-like_dom_sf"/>
</dbReference>
<feature type="binding site" evidence="14">
    <location>
        <position position="185"/>
    </location>
    <ligand>
        <name>substrate</name>
    </ligand>
</feature>
<keyword evidence="7 12" id="KW-0479">Metal-binding</keyword>
<dbReference type="InterPro" id="IPR002125">
    <property type="entry name" value="CMP_dCMP_dom"/>
</dbReference>
<evidence type="ECO:0000256" key="9">
    <source>
        <dbReference type="ARBA" id="ARBA00022857"/>
    </source>
</evidence>
<gene>
    <name evidence="17" type="ORF">SAMN07250955_10591</name>
</gene>
<sequence length="374" mass="39859">MTDDARFMRAALALGRRGLGRVSPNPAVGCIIVKDGRILGRGITQEGGRPHAETEALRQAGPEAYGATVYVTLEPCSNYGRTPPCAAALVAAGVARVVIGCGDPDPRVNGKGIAWLREAGLDVVVGCLQEEALFDHLGLYRRIRDRRPMISLKIAASQDGQIAAANGSSRWITGKEARAFGHLLRASHDAVMIGSGTLLADDPDLTCRLPGMTESASLRIVLDRRFRAGLDRSLTASASPTKPVVLITSETGLKRAALLGERPGLQIAALPDETSLTDMLAWLADRGLTRLLVEGGATLSTALLRDNLVDRIYWFTAPLLMGGDARPAIGDLELAAPADAPRWRAIDHRSLGDDHLTVFAQRLDTKAQTCLPVS</sequence>
<dbReference type="GO" id="GO:0008835">
    <property type="term" value="F:diaminohydroxyphosphoribosylaminopyrimidine deaminase activity"/>
    <property type="evidence" value="ECO:0007669"/>
    <property type="project" value="UniProtKB-EC"/>
</dbReference>
<comment type="pathway">
    <text evidence="3 12">Cofactor biosynthesis; riboflavin biosynthesis; 5-amino-6-(D-ribitylamino)uracil from GTP: step 3/4.</text>
</comment>
<feature type="binding site" evidence="14">
    <location>
        <position position="201"/>
    </location>
    <ligand>
        <name>NADP(+)</name>
        <dbReference type="ChEBI" id="CHEBI:58349"/>
    </ligand>
</feature>
<dbReference type="GO" id="GO:0008270">
    <property type="term" value="F:zinc ion binding"/>
    <property type="evidence" value="ECO:0007669"/>
    <property type="project" value="InterPro"/>
</dbReference>
<feature type="active site" description="Proton donor" evidence="13">
    <location>
        <position position="53"/>
    </location>
</feature>
<keyword evidence="11" id="KW-0511">Multifunctional enzyme</keyword>
<proteinExistence type="inferred from homology"/>
<dbReference type="UniPathway" id="UPA00275">
    <property type="reaction ID" value="UER00401"/>
</dbReference>
<evidence type="ECO:0000256" key="12">
    <source>
        <dbReference type="PIRNR" id="PIRNR006769"/>
    </source>
</evidence>
<evidence type="ECO:0000256" key="6">
    <source>
        <dbReference type="ARBA" id="ARBA00022619"/>
    </source>
</evidence>
<evidence type="ECO:0000256" key="8">
    <source>
        <dbReference type="ARBA" id="ARBA00022833"/>
    </source>
</evidence>
<feature type="binding site" evidence="14">
    <location>
        <position position="208"/>
    </location>
    <ligand>
        <name>substrate</name>
    </ligand>
</feature>
<comment type="function">
    <text evidence="1 12">Converts 2,5-diamino-6-(ribosylamino)-4(3h)-pyrimidinone 5'-phosphate into 5-amino-6-(ribosylamino)-2,4(1h,3h)-pyrimidinedione 5'-phosphate.</text>
</comment>
<feature type="binding site" evidence="14">
    <location>
        <position position="294"/>
    </location>
    <ligand>
        <name>substrate</name>
    </ligand>
</feature>
<keyword evidence="10 12" id="KW-0560">Oxidoreductase</keyword>
<keyword evidence="8 12" id="KW-0862">Zinc</keyword>
<feature type="binding site" evidence="15">
    <location>
        <position position="51"/>
    </location>
    <ligand>
        <name>Zn(2+)</name>
        <dbReference type="ChEBI" id="CHEBI:29105"/>
        <note>catalytic</note>
    </ligand>
</feature>
<dbReference type="InterPro" id="IPR016192">
    <property type="entry name" value="APOBEC/CMP_deaminase_Zn-bd"/>
</dbReference>
<dbReference type="InterPro" id="IPR004794">
    <property type="entry name" value="Eubact_RibD"/>
</dbReference>
<evidence type="ECO:0000256" key="14">
    <source>
        <dbReference type="PIRSR" id="PIRSR006769-2"/>
    </source>
</evidence>
<evidence type="ECO:0000256" key="13">
    <source>
        <dbReference type="PIRSR" id="PIRSR006769-1"/>
    </source>
</evidence>
<accession>A0A212R2W9</accession>
<evidence type="ECO:0000256" key="7">
    <source>
        <dbReference type="ARBA" id="ARBA00022723"/>
    </source>
</evidence>
<dbReference type="RefSeq" id="WP_088561111.1">
    <property type="nucleotide sequence ID" value="NZ_FYEH01000005.1"/>
</dbReference>
<protein>
    <recommendedName>
        <fullName evidence="12">Riboflavin biosynthesis protein RibD</fullName>
    </recommendedName>
    <domain>
        <recommendedName>
            <fullName evidence="12">Diaminohydroxyphosphoribosylaminopyrimidine deaminase</fullName>
            <shortName evidence="12">DRAP deaminase</shortName>
            <ecNumber evidence="12">3.5.4.26</ecNumber>
        </recommendedName>
        <alternativeName>
            <fullName evidence="12">Riboflavin-specific deaminase</fullName>
        </alternativeName>
    </domain>
    <domain>
        <recommendedName>
            <fullName evidence="12">5-amino-6-(5-phosphoribosylamino)uracil reductase</fullName>
            <ecNumber evidence="12">1.1.1.193</ecNumber>
        </recommendedName>
        <alternativeName>
            <fullName evidence="12">HTP reductase</fullName>
        </alternativeName>
    </domain>
</protein>
<feature type="binding site" evidence="14">
    <location>
        <position position="171"/>
    </location>
    <ligand>
        <name>NADP(+)</name>
        <dbReference type="ChEBI" id="CHEBI:58349"/>
    </ligand>
</feature>
<dbReference type="PANTHER" id="PTHR38011:SF7">
    <property type="entry name" value="2,5-DIAMINO-6-RIBOSYLAMINO-4(3H)-PYRIMIDINONE 5'-PHOSPHATE REDUCTASE"/>
    <property type="match status" value="1"/>
</dbReference>
<evidence type="ECO:0000256" key="11">
    <source>
        <dbReference type="ARBA" id="ARBA00023268"/>
    </source>
</evidence>
<dbReference type="GO" id="GO:0008703">
    <property type="term" value="F:5-amino-6-(5-phosphoribosylamino)uracil reductase activity"/>
    <property type="evidence" value="ECO:0007669"/>
    <property type="project" value="UniProtKB-EC"/>
</dbReference>
<reference evidence="17 18" key="1">
    <citation type="submission" date="2017-06" db="EMBL/GenBank/DDBJ databases">
        <authorList>
            <person name="Kim H.J."/>
            <person name="Triplett B.A."/>
        </authorList>
    </citation>
    <scope>NUCLEOTIDE SEQUENCE [LARGE SCALE GENOMIC DNA]</scope>
    <source>
        <strain evidence="17 18">B29T1</strain>
    </source>
</reference>
<dbReference type="Pfam" id="PF00383">
    <property type="entry name" value="dCMP_cyt_deam_1"/>
    <property type="match status" value="1"/>
</dbReference>
<evidence type="ECO:0000259" key="16">
    <source>
        <dbReference type="PROSITE" id="PS51747"/>
    </source>
</evidence>
<comment type="similarity">
    <text evidence="4 12">In the N-terminal section; belongs to the cytidine and deoxycytidylate deaminase family.</text>
</comment>
<dbReference type="Gene3D" id="3.40.430.10">
    <property type="entry name" value="Dihydrofolate Reductase, subunit A"/>
    <property type="match status" value="1"/>
</dbReference>
<dbReference type="SUPFAM" id="SSF53927">
    <property type="entry name" value="Cytidine deaminase-like"/>
    <property type="match status" value="1"/>
</dbReference>
<evidence type="ECO:0000313" key="17">
    <source>
        <dbReference type="EMBL" id="SNB66352.1"/>
    </source>
</evidence>
<evidence type="ECO:0000256" key="5">
    <source>
        <dbReference type="ARBA" id="ARBA00007417"/>
    </source>
</evidence>
<comment type="catalytic activity">
    <reaction evidence="12">
        <text>2,5-diamino-6-hydroxy-4-(5-phosphoribosylamino)-pyrimidine + H2O + H(+) = 5-amino-6-(5-phospho-D-ribosylamino)uracil + NH4(+)</text>
        <dbReference type="Rhea" id="RHEA:21868"/>
        <dbReference type="ChEBI" id="CHEBI:15377"/>
        <dbReference type="ChEBI" id="CHEBI:15378"/>
        <dbReference type="ChEBI" id="CHEBI:28938"/>
        <dbReference type="ChEBI" id="CHEBI:58453"/>
        <dbReference type="ChEBI" id="CHEBI:58614"/>
        <dbReference type="EC" id="3.5.4.26"/>
    </reaction>
</comment>
<feature type="binding site" evidence="14">
    <location>
        <position position="205"/>
    </location>
    <ligand>
        <name>substrate</name>
    </ligand>
</feature>
<dbReference type="InterPro" id="IPR002734">
    <property type="entry name" value="RibDG_C"/>
</dbReference>
<evidence type="ECO:0000256" key="15">
    <source>
        <dbReference type="PIRSR" id="PIRSR006769-3"/>
    </source>
</evidence>
<organism evidence="17 18">
    <name type="scientific">Arboricoccus pini</name>
    <dbReference type="NCBI Taxonomy" id="1963835"/>
    <lineage>
        <taxon>Bacteria</taxon>
        <taxon>Pseudomonadati</taxon>
        <taxon>Pseudomonadota</taxon>
        <taxon>Alphaproteobacteria</taxon>
        <taxon>Geminicoccales</taxon>
        <taxon>Geminicoccaceae</taxon>
        <taxon>Arboricoccus</taxon>
    </lineage>
</organism>
<dbReference type="CDD" id="cd01284">
    <property type="entry name" value="Riboflavin_deaminase-reductase"/>
    <property type="match status" value="1"/>
</dbReference>
<dbReference type="NCBIfam" id="TIGR00326">
    <property type="entry name" value="eubact_ribD"/>
    <property type="match status" value="1"/>
</dbReference>
<evidence type="ECO:0000256" key="1">
    <source>
        <dbReference type="ARBA" id="ARBA00002151"/>
    </source>
</evidence>
<evidence type="ECO:0000256" key="4">
    <source>
        <dbReference type="ARBA" id="ARBA00005259"/>
    </source>
</evidence>
<feature type="domain" description="CMP/dCMP-type deaminase" evidence="16">
    <location>
        <begin position="2"/>
        <end position="116"/>
    </location>
</feature>
<comment type="pathway">
    <text evidence="2 12">Cofactor biosynthesis; riboflavin biosynthesis; 5-amino-6-(D-ribitylamino)uracil from GTP: step 2/4.</text>
</comment>
<dbReference type="PROSITE" id="PS51747">
    <property type="entry name" value="CYT_DCMP_DEAMINASES_2"/>
    <property type="match status" value="1"/>
</dbReference>
<dbReference type="PROSITE" id="PS00903">
    <property type="entry name" value="CYT_DCMP_DEAMINASES_1"/>
    <property type="match status" value="1"/>
</dbReference>
<comment type="cofactor">
    <cofactor evidence="12 15">
        <name>Zn(2+)</name>
        <dbReference type="ChEBI" id="CHEBI:29105"/>
    </cofactor>
    <text evidence="12 15">Binds 1 zinc ion.</text>
</comment>
<evidence type="ECO:0000256" key="3">
    <source>
        <dbReference type="ARBA" id="ARBA00004910"/>
    </source>
</evidence>
<dbReference type="SUPFAM" id="SSF53597">
    <property type="entry name" value="Dihydrofolate reductase-like"/>
    <property type="match status" value="1"/>
</dbReference>
<dbReference type="PIRSF" id="PIRSF006769">
    <property type="entry name" value="RibD"/>
    <property type="match status" value="1"/>
</dbReference>
<feature type="binding site" evidence="15">
    <location>
        <position position="76"/>
    </location>
    <ligand>
        <name>Zn(2+)</name>
        <dbReference type="ChEBI" id="CHEBI:29105"/>
        <note>catalytic</note>
    </ligand>
</feature>
<dbReference type="PANTHER" id="PTHR38011">
    <property type="entry name" value="DIHYDROFOLATE REDUCTASE FAMILY PROTEIN (AFU_ORTHOLOGUE AFUA_8G06820)"/>
    <property type="match status" value="1"/>
</dbReference>
<dbReference type="Gene3D" id="3.40.140.10">
    <property type="entry name" value="Cytidine Deaminase, domain 2"/>
    <property type="match status" value="1"/>
</dbReference>
<feature type="binding site" evidence="14">
    <location>
        <position position="155"/>
    </location>
    <ligand>
        <name>NADP(+)</name>
        <dbReference type="ChEBI" id="CHEBI:58349"/>
    </ligand>
</feature>
<dbReference type="OrthoDB" id="9800865at2"/>
<keyword evidence="18" id="KW-1185">Reference proteome</keyword>
<keyword evidence="6 12" id="KW-0686">Riboflavin biosynthesis</keyword>
<feature type="binding site" evidence="14">
    <location>
        <begin position="296"/>
        <end position="302"/>
    </location>
    <ligand>
        <name>NADP(+)</name>
        <dbReference type="ChEBI" id="CHEBI:58349"/>
    </ligand>
</feature>